<comment type="caution">
    <text evidence="1">The sequence shown here is derived from an EMBL/GenBank/DDBJ whole genome shotgun (WGS) entry which is preliminary data.</text>
</comment>
<reference evidence="1" key="1">
    <citation type="submission" date="2023-06" db="EMBL/GenBank/DDBJ databases">
        <authorList>
            <consortium name="Lawrence Berkeley National Laboratory"/>
            <person name="Ahrendt S."/>
            <person name="Sahu N."/>
            <person name="Indic B."/>
            <person name="Wong-Bajracharya J."/>
            <person name="Merenyi Z."/>
            <person name="Ke H.-M."/>
            <person name="Monk M."/>
            <person name="Kocsube S."/>
            <person name="Drula E."/>
            <person name="Lipzen A."/>
            <person name="Balint B."/>
            <person name="Henrissat B."/>
            <person name="Andreopoulos B."/>
            <person name="Martin F.M."/>
            <person name="Harder C.B."/>
            <person name="Rigling D."/>
            <person name="Ford K.L."/>
            <person name="Foster G.D."/>
            <person name="Pangilinan J."/>
            <person name="Papanicolaou A."/>
            <person name="Barry K."/>
            <person name="LaButti K."/>
            <person name="Viragh M."/>
            <person name="Koriabine M."/>
            <person name="Yan M."/>
            <person name="Riley R."/>
            <person name="Champramary S."/>
            <person name="Plett K.L."/>
            <person name="Tsai I.J."/>
            <person name="Slot J."/>
            <person name="Sipos G."/>
            <person name="Plett J."/>
            <person name="Nagy L.G."/>
            <person name="Grigoriev I.V."/>
        </authorList>
    </citation>
    <scope>NUCLEOTIDE SEQUENCE</scope>
    <source>
        <strain evidence="1">ICMP 16352</strain>
    </source>
</reference>
<accession>A0AA39PJB9</accession>
<gene>
    <name evidence="1" type="ORF">IW261DRAFT_881259</name>
</gene>
<keyword evidence="2" id="KW-1185">Reference proteome</keyword>
<name>A0AA39PJB9_9AGAR</name>
<sequence>MNLFWAFLSLDTITGTLLPVDILLTSRLYFLALQSTSGQRPCFQGITIVSCLFRCQITPRVDSWVKLIKATFLDVAETFINAENGIYGEDKE</sequence>
<organism evidence="1 2">
    <name type="scientific">Armillaria novae-zelandiae</name>
    <dbReference type="NCBI Taxonomy" id="153914"/>
    <lineage>
        <taxon>Eukaryota</taxon>
        <taxon>Fungi</taxon>
        <taxon>Dikarya</taxon>
        <taxon>Basidiomycota</taxon>
        <taxon>Agaricomycotina</taxon>
        <taxon>Agaricomycetes</taxon>
        <taxon>Agaricomycetidae</taxon>
        <taxon>Agaricales</taxon>
        <taxon>Marasmiineae</taxon>
        <taxon>Physalacriaceae</taxon>
        <taxon>Armillaria</taxon>
    </lineage>
</organism>
<proteinExistence type="predicted"/>
<dbReference type="AlphaFoldDB" id="A0AA39PJB9"/>
<protein>
    <submittedName>
        <fullName evidence="1">Uncharacterized protein</fullName>
    </submittedName>
</protein>
<evidence type="ECO:0000313" key="1">
    <source>
        <dbReference type="EMBL" id="KAK0485124.1"/>
    </source>
</evidence>
<dbReference type="Proteomes" id="UP001175227">
    <property type="component" value="Unassembled WGS sequence"/>
</dbReference>
<dbReference type="EMBL" id="JAUEPR010000005">
    <property type="protein sequence ID" value="KAK0485124.1"/>
    <property type="molecule type" value="Genomic_DNA"/>
</dbReference>
<evidence type="ECO:0000313" key="2">
    <source>
        <dbReference type="Proteomes" id="UP001175227"/>
    </source>
</evidence>